<dbReference type="Proteomes" id="UP000805193">
    <property type="component" value="Unassembled WGS sequence"/>
</dbReference>
<proteinExistence type="predicted"/>
<accession>A0AC60Q482</accession>
<evidence type="ECO:0000313" key="1">
    <source>
        <dbReference type="EMBL" id="KAG0428573.1"/>
    </source>
</evidence>
<reference evidence="1 2" key="1">
    <citation type="journal article" date="2020" name="Cell">
        <title>Large-Scale Comparative Analyses of Tick Genomes Elucidate Their Genetic Diversity and Vector Capacities.</title>
        <authorList>
            <consortium name="Tick Genome and Microbiome Consortium (TIGMIC)"/>
            <person name="Jia N."/>
            <person name="Wang J."/>
            <person name="Shi W."/>
            <person name="Du L."/>
            <person name="Sun Y."/>
            <person name="Zhan W."/>
            <person name="Jiang J.F."/>
            <person name="Wang Q."/>
            <person name="Zhang B."/>
            <person name="Ji P."/>
            <person name="Bell-Sakyi L."/>
            <person name="Cui X.M."/>
            <person name="Yuan T.T."/>
            <person name="Jiang B.G."/>
            <person name="Yang W.F."/>
            <person name="Lam T.T."/>
            <person name="Chang Q.C."/>
            <person name="Ding S.J."/>
            <person name="Wang X.J."/>
            <person name="Zhu J.G."/>
            <person name="Ruan X.D."/>
            <person name="Zhao L."/>
            <person name="Wei J.T."/>
            <person name="Ye R.Z."/>
            <person name="Que T.C."/>
            <person name="Du C.H."/>
            <person name="Zhou Y.H."/>
            <person name="Cheng J.X."/>
            <person name="Dai P.F."/>
            <person name="Guo W.B."/>
            <person name="Han X.H."/>
            <person name="Huang E.J."/>
            <person name="Li L.F."/>
            <person name="Wei W."/>
            <person name="Gao Y.C."/>
            <person name="Liu J.Z."/>
            <person name="Shao H.Z."/>
            <person name="Wang X."/>
            <person name="Wang C.C."/>
            <person name="Yang T.C."/>
            <person name="Huo Q.B."/>
            <person name="Li W."/>
            <person name="Chen H.Y."/>
            <person name="Chen S.E."/>
            <person name="Zhou L.G."/>
            <person name="Ni X.B."/>
            <person name="Tian J.H."/>
            <person name="Sheng Y."/>
            <person name="Liu T."/>
            <person name="Pan Y.S."/>
            <person name="Xia L.Y."/>
            <person name="Li J."/>
            <person name="Zhao F."/>
            <person name="Cao W.C."/>
        </authorList>
    </citation>
    <scope>NUCLEOTIDE SEQUENCE [LARGE SCALE GENOMIC DNA]</scope>
    <source>
        <strain evidence="1">Iper-2018</strain>
    </source>
</reference>
<organism evidence="1 2">
    <name type="scientific">Ixodes persulcatus</name>
    <name type="common">Taiga tick</name>
    <dbReference type="NCBI Taxonomy" id="34615"/>
    <lineage>
        <taxon>Eukaryota</taxon>
        <taxon>Metazoa</taxon>
        <taxon>Ecdysozoa</taxon>
        <taxon>Arthropoda</taxon>
        <taxon>Chelicerata</taxon>
        <taxon>Arachnida</taxon>
        <taxon>Acari</taxon>
        <taxon>Parasitiformes</taxon>
        <taxon>Ixodida</taxon>
        <taxon>Ixodoidea</taxon>
        <taxon>Ixodidae</taxon>
        <taxon>Ixodinae</taxon>
        <taxon>Ixodes</taxon>
    </lineage>
</organism>
<comment type="caution">
    <text evidence="1">The sequence shown here is derived from an EMBL/GenBank/DDBJ whole genome shotgun (WGS) entry which is preliminary data.</text>
</comment>
<name>A0AC60Q482_IXOPE</name>
<protein>
    <submittedName>
        <fullName evidence="1">Uncharacterized protein</fullName>
    </submittedName>
</protein>
<gene>
    <name evidence="1" type="ORF">HPB47_024445</name>
</gene>
<dbReference type="EMBL" id="JABSTQ010009508">
    <property type="protein sequence ID" value="KAG0428573.1"/>
    <property type="molecule type" value="Genomic_DNA"/>
</dbReference>
<keyword evidence="2" id="KW-1185">Reference proteome</keyword>
<sequence length="380" mass="43252">MSFKHEQVLIDAIEFSVEATGDRFWVTRHSVSLSYEDISPRFERTLRLSPVAVNSDVNSAESSPEAPLPWPVVRNSAWPVGTRLVDERLFWSTVIELSRSHNYRRLCFEAVQRRCRREHYLGGPLHLSFRMQLVPWNAVMDKLWDVKLGYLVAEQVELENAMAWLSTLGGAYSALGDNNVKFAEAASQVSVQQLKLALRIGDPATLCRCRIYIAMSLLQRGYFRSCRRLLREQHQFAMSAEGQREPRLAKMCQSVWDRMRYLRPASAKAGGKSQIPEFRIVELQGDLVTHDSSFLGKYIGDLHYTKAGVPVLLVGHHVLYGKEQEVEKPFLVMRKATQESASNGTSKHTAREYHVEGVVTRKLVFRARPKPIVSNPLAKV</sequence>
<evidence type="ECO:0000313" key="2">
    <source>
        <dbReference type="Proteomes" id="UP000805193"/>
    </source>
</evidence>